<feature type="compositionally biased region" description="Basic and acidic residues" evidence="7">
    <location>
        <begin position="228"/>
        <end position="245"/>
    </location>
</feature>
<evidence type="ECO:0000256" key="2">
    <source>
        <dbReference type="ARBA" id="ARBA00008129"/>
    </source>
</evidence>
<feature type="domain" description="CN hydrolase" evidence="9">
    <location>
        <begin position="513"/>
        <end position="788"/>
    </location>
</feature>
<protein>
    <recommendedName>
        <fullName evidence="5">nitrilase</fullName>
        <ecNumber evidence="5">3.5.5.1</ecNumber>
    </recommendedName>
</protein>
<dbReference type="EC" id="3.5.5.1" evidence="5"/>
<dbReference type="FunFam" id="3.60.110.10:FF:000011">
    <property type="entry name" value="Cyanide hydratase"/>
    <property type="match status" value="1"/>
</dbReference>
<keyword evidence="8" id="KW-1133">Transmembrane helix</keyword>
<feature type="transmembrane region" description="Helical" evidence="8">
    <location>
        <begin position="59"/>
        <end position="84"/>
    </location>
</feature>
<dbReference type="InterPro" id="IPR036259">
    <property type="entry name" value="MFS_trans_sf"/>
</dbReference>
<evidence type="ECO:0000259" key="9">
    <source>
        <dbReference type="PROSITE" id="PS50263"/>
    </source>
</evidence>
<evidence type="ECO:0000256" key="7">
    <source>
        <dbReference type="SAM" id="MobiDB-lite"/>
    </source>
</evidence>
<evidence type="ECO:0000313" key="11">
    <source>
        <dbReference type="EMBL" id="KAB8240866.1"/>
    </source>
</evidence>
<dbReference type="SUPFAM" id="SSF103473">
    <property type="entry name" value="MFS general substrate transporter"/>
    <property type="match status" value="1"/>
</dbReference>
<keyword evidence="8" id="KW-0472">Membrane</keyword>
<evidence type="ECO:0000256" key="3">
    <source>
        <dbReference type="ARBA" id="ARBA00022801"/>
    </source>
</evidence>
<feature type="domain" description="Major facilitator superfamily (MFS) profile" evidence="10">
    <location>
        <begin position="30"/>
        <end position="481"/>
    </location>
</feature>
<dbReference type="GO" id="GO:0022857">
    <property type="term" value="F:transmembrane transporter activity"/>
    <property type="evidence" value="ECO:0007669"/>
    <property type="project" value="InterPro"/>
</dbReference>
<feature type="active site" description="Proton acceptor" evidence="6">
    <location>
        <position position="553"/>
    </location>
</feature>
<evidence type="ECO:0000256" key="8">
    <source>
        <dbReference type="SAM" id="Phobius"/>
    </source>
</evidence>
<organism evidence="11">
    <name type="scientific">Aspergillus flavus</name>
    <dbReference type="NCBI Taxonomy" id="5059"/>
    <lineage>
        <taxon>Eukaryota</taxon>
        <taxon>Fungi</taxon>
        <taxon>Dikarya</taxon>
        <taxon>Ascomycota</taxon>
        <taxon>Pezizomycotina</taxon>
        <taxon>Eurotiomycetes</taxon>
        <taxon>Eurotiomycetidae</taxon>
        <taxon>Eurotiales</taxon>
        <taxon>Aspergillaceae</taxon>
        <taxon>Aspergillus</taxon>
        <taxon>Aspergillus subgen. Circumdati</taxon>
    </lineage>
</organism>
<dbReference type="GO" id="GO:0016020">
    <property type="term" value="C:membrane"/>
    <property type="evidence" value="ECO:0007669"/>
    <property type="project" value="UniProtKB-SubCell"/>
</dbReference>
<dbReference type="InterPro" id="IPR036526">
    <property type="entry name" value="C-N_Hydrolase_sf"/>
</dbReference>
<evidence type="ECO:0000256" key="1">
    <source>
        <dbReference type="ARBA" id="ARBA00004141"/>
    </source>
</evidence>
<sequence>MFSEKHQLLFGPSVSSTDPLTWSHLRKELLFATIIFGSCATGSLGPLLVPAFVSLAADLQVSLTSITLLNGSLVMALGLSAYVCSCSARCFGKRSVYLFTTILVLAACCWGAASKSYTSLLASRVFQGLGMGGFFALAGTASINDIYNVDERGWRVGLWNFAVIVSVNLTPIISGTVISALSWRWAFWLQAIQFGVLLAAVIFFFPETTFRREISGSRPTTCNLETSSDDHTLDHPELDTEEKGGRPVVTSASIESIPVQRHNSLFVFIEPLAIVIDPIVIWGSIMWSMTFTWTILLGAVASQIFTAPPYNMSTVAVGSLTGIGPLIGSALGTVIGGFLCDLSSKSMAGKNAGIYEPEFRLPVMLPATLAMIVGAFGLGAATQYGLSAVVCGVFMAILNFAVGMGCTGIVAYTNDACGQRAGDCFGLAMVAKSAFAFGLSFVFNDFVVKRGTLIFFSTFGAVSVVVMLTNIPLFIWGKQIRAWADGRDLLRRRNIHTTYLRVFKMTTPQPSQVRVAVTQAEPVWLDLKATVDKTCSLIAEAASKGAQLVSFPECWIPGYPAWIWTRPVDQELHSRYIQNSLTVSSPEMTQICKSANENNVIVVLGFSENIHNSLYISQAIISNTGSILTTRKKIKATHMERTIFGDAFADCLDSVVETAVGRVGALSCWEHIQPLLKYHTCAQREAIHVAAWPPLFEWGGPEDESLFSMSRDGTIALARTYAIESSSFVLHTTAVISQEGVEKMRTATGAIMNMPGGGSSAIFGPDGRLLSKPLLPTEEGIIYADLEMHDIYKTKAFVDVLGHYSRPDLLWLGVGSCDRRHVKEDAEERREDRVEVL</sequence>
<comment type="subcellular location">
    <subcellularLocation>
        <location evidence="1">Membrane</location>
        <topology evidence="1">Multi-pass membrane protein</topology>
    </subcellularLocation>
</comment>
<dbReference type="PROSITE" id="PS00920">
    <property type="entry name" value="NITRIL_CHT_1"/>
    <property type="match status" value="1"/>
</dbReference>
<dbReference type="PANTHER" id="PTHR46044:SF14">
    <property type="entry name" value="ARYLACETONITRILASE"/>
    <property type="match status" value="1"/>
</dbReference>
<feature type="transmembrane region" description="Helical" evidence="8">
    <location>
        <begin position="158"/>
        <end position="181"/>
    </location>
</feature>
<dbReference type="VEuPathDB" id="FungiDB:F9C07_11765"/>
<feature type="transmembrane region" description="Helical" evidence="8">
    <location>
        <begin position="96"/>
        <end position="113"/>
    </location>
</feature>
<feature type="transmembrane region" description="Helical" evidence="8">
    <location>
        <begin position="125"/>
        <end position="146"/>
    </location>
</feature>
<feature type="transmembrane region" description="Helical" evidence="8">
    <location>
        <begin position="317"/>
        <end position="340"/>
    </location>
</feature>
<feature type="region of interest" description="Disordered" evidence="7">
    <location>
        <begin position="221"/>
        <end position="245"/>
    </location>
</feature>
<dbReference type="PROSITE" id="PS00921">
    <property type="entry name" value="NITRIL_CHT_2"/>
    <property type="match status" value="1"/>
</dbReference>
<keyword evidence="8" id="KW-0812">Transmembrane</keyword>
<comment type="catalytic activity">
    <reaction evidence="4">
        <text>a nitrile + 2 H2O = a carboxylate + NH4(+)</text>
        <dbReference type="Rhea" id="RHEA:21724"/>
        <dbReference type="ChEBI" id="CHEBI:15377"/>
        <dbReference type="ChEBI" id="CHEBI:18379"/>
        <dbReference type="ChEBI" id="CHEBI:28938"/>
        <dbReference type="ChEBI" id="CHEBI:29067"/>
        <dbReference type="EC" id="3.5.5.1"/>
    </reaction>
</comment>
<dbReference type="InterPro" id="IPR000132">
    <property type="entry name" value="Nitrilase/CN_hydratase_CS"/>
</dbReference>
<name>A0A5N6GES8_ASPFL</name>
<evidence type="ECO:0000256" key="4">
    <source>
        <dbReference type="ARBA" id="ARBA00036406"/>
    </source>
</evidence>
<feature type="transmembrane region" description="Helical" evidence="8">
    <location>
        <begin position="187"/>
        <end position="205"/>
    </location>
</feature>
<dbReference type="InterPro" id="IPR003010">
    <property type="entry name" value="C-N_Hydrolase"/>
</dbReference>
<feature type="transmembrane region" description="Helical" evidence="8">
    <location>
        <begin position="455"/>
        <end position="477"/>
    </location>
</feature>
<dbReference type="Pfam" id="PF00795">
    <property type="entry name" value="CN_hydrolase"/>
    <property type="match status" value="1"/>
</dbReference>
<evidence type="ECO:0000259" key="10">
    <source>
        <dbReference type="PROSITE" id="PS50850"/>
    </source>
</evidence>
<keyword evidence="3 11" id="KW-0378">Hydrolase</keyword>
<dbReference type="VEuPathDB" id="FungiDB:F9C07_11766"/>
<dbReference type="AlphaFoldDB" id="A0A5N6GES8"/>
<dbReference type="InterPro" id="IPR044149">
    <property type="entry name" value="Nitrilases_CHs"/>
</dbReference>
<feature type="transmembrane region" description="Helical" evidence="8">
    <location>
        <begin position="361"/>
        <end position="380"/>
    </location>
</feature>
<gene>
    <name evidence="11" type="ORF">BDV35DRAFT_385442</name>
</gene>
<dbReference type="InterPro" id="IPR020846">
    <property type="entry name" value="MFS_dom"/>
</dbReference>
<evidence type="ECO:0000256" key="5">
    <source>
        <dbReference type="ARBA" id="ARBA00039045"/>
    </source>
</evidence>
<dbReference type="Proteomes" id="UP000325434">
    <property type="component" value="Unassembled WGS sequence"/>
</dbReference>
<dbReference type="Gene3D" id="3.60.110.10">
    <property type="entry name" value="Carbon-nitrogen hydrolase"/>
    <property type="match status" value="1"/>
</dbReference>
<accession>A0A5N6GES8</accession>
<comment type="similarity">
    <text evidence="2">Belongs to the carbon-nitrogen hydrolase superfamily. Nitrilase family.</text>
</comment>
<feature type="transmembrane region" description="Helical" evidence="8">
    <location>
        <begin position="424"/>
        <end position="443"/>
    </location>
</feature>
<feature type="transmembrane region" description="Helical" evidence="8">
    <location>
        <begin position="279"/>
        <end position="305"/>
    </location>
</feature>
<dbReference type="PROSITE" id="PS50850">
    <property type="entry name" value="MFS"/>
    <property type="match status" value="1"/>
</dbReference>
<dbReference type="CDD" id="cd07564">
    <property type="entry name" value="nitrilases_CHs"/>
    <property type="match status" value="1"/>
</dbReference>
<dbReference type="GO" id="GO:0016836">
    <property type="term" value="F:hydro-lyase activity"/>
    <property type="evidence" value="ECO:0007669"/>
    <property type="project" value="UniProtKB-ARBA"/>
</dbReference>
<dbReference type="VEuPathDB" id="FungiDB:AFLA_010278"/>
<dbReference type="PROSITE" id="PS50263">
    <property type="entry name" value="CN_HYDROLASE"/>
    <property type="match status" value="1"/>
</dbReference>
<dbReference type="VEuPathDB" id="FungiDB:AFLA_010277"/>
<dbReference type="InterPro" id="IPR011701">
    <property type="entry name" value="MFS"/>
</dbReference>
<dbReference type="SUPFAM" id="SSF56317">
    <property type="entry name" value="Carbon-nitrogen hydrolase"/>
    <property type="match status" value="1"/>
</dbReference>
<reference evidence="11" key="1">
    <citation type="submission" date="2019-04" db="EMBL/GenBank/DDBJ databases">
        <title>Friends and foes A comparative genomics study of 23 Aspergillus species from section Flavi.</title>
        <authorList>
            <consortium name="DOE Joint Genome Institute"/>
            <person name="Kjaerbolling I."/>
            <person name="Vesth T."/>
            <person name="Frisvad J.C."/>
            <person name="Nybo J.L."/>
            <person name="Theobald S."/>
            <person name="Kildgaard S."/>
            <person name="Isbrandt T."/>
            <person name="Kuo A."/>
            <person name="Sato A."/>
            <person name="Lyhne E.K."/>
            <person name="Kogle M.E."/>
            <person name="Wiebenga A."/>
            <person name="Kun R.S."/>
            <person name="Lubbers R.J."/>
            <person name="Makela M.R."/>
            <person name="Barry K."/>
            <person name="Chovatia M."/>
            <person name="Clum A."/>
            <person name="Daum C."/>
            <person name="Haridas S."/>
            <person name="He G."/>
            <person name="LaButti K."/>
            <person name="Lipzen A."/>
            <person name="Mondo S."/>
            <person name="Riley R."/>
            <person name="Salamov A."/>
            <person name="Simmons B.A."/>
            <person name="Magnuson J.K."/>
            <person name="Henrissat B."/>
            <person name="Mortensen U.H."/>
            <person name="Larsen T.O."/>
            <person name="Devries R.P."/>
            <person name="Grigoriev I.V."/>
            <person name="Machida M."/>
            <person name="Baker S.E."/>
            <person name="Andersen M.R."/>
        </authorList>
    </citation>
    <scope>NUCLEOTIDE SEQUENCE [LARGE SCALE GENOMIC DNA]</scope>
    <source>
        <strain evidence="11">CBS 121.62</strain>
    </source>
</reference>
<dbReference type="GO" id="GO:0000257">
    <property type="term" value="F:nitrilase activity"/>
    <property type="evidence" value="ECO:0007669"/>
    <property type="project" value="UniProtKB-EC"/>
</dbReference>
<feature type="transmembrane region" description="Helical" evidence="8">
    <location>
        <begin position="386"/>
        <end position="412"/>
    </location>
</feature>
<evidence type="ECO:0000256" key="6">
    <source>
        <dbReference type="PROSITE-ProRule" id="PRU10139"/>
    </source>
</evidence>
<dbReference type="EMBL" id="ML734713">
    <property type="protein sequence ID" value="KAB8240866.1"/>
    <property type="molecule type" value="Genomic_DNA"/>
</dbReference>
<proteinExistence type="inferred from homology"/>
<dbReference type="Gene3D" id="1.20.1250.20">
    <property type="entry name" value="MFS general substrate transporter like domains"/>
    <property type="match status" value="1"/>
</dbReference>
<feature type="transmembrane region" description="Helical" evidence="8">
    <location>
        <begin position="29"/>
        <end position="53"/>
    </location>
</feature>
<dbReference type="Pfam" id="PF07690">
    <property type="entry name" value="MFS_1"/>
    <property type="match status" value="1"/>
</dbReference>
<dbReference type="PANTHER" id="PTHR46044">
    <property type="entry name" value="NITRILASE"/>
    <property type="match status" value="1"/>
</dbReference>